<dbReference type="InterPro" id="IPR013325">
    <property type="entry name" value="RNA_pol_sigma_r2"/>
</dbReference>
<dbReference type="Gene3D" id="1.10.10.10">
    <property type="entry name" value="Winged helix-like DNA-binding domain superfamily/Winged helix DNA-binding domain"/>
    <property type="match status" value="1"/>
</dbReference>
<accession>A0AB74VAR2</accession>
<dbReference type="SUPFAM" id="SSF88946">
    <property type="entry name" value="Sigma2 domain of RNA polymerase sigma factors"/>
    <property type="match status" value="1"/>
</dbReference>
<evidence type="ECO:0000259" key="5">
    <source>
        <dbReference type="Pfam" id="PF04542"/>
    </source>
</evidence>
<dbReference type="PANTHER" id="PTHR43133">
    <property type="entry name" value="RNA POLYMERASE ECF-TYPE SIGMA FACTO"/>
    <property type="match status" value="1"/>
</dbReference>
<dbReference type="NCBIfam" id="TIGR02937">
    <property type="entry name" value="sigma70-ECF"/>
    <property type="match status" value="1"/>
</dbReference>
<dbReference type="Pfam" id="PF08281">
    <property type="entry name" value="Sigma70_r4_2"/>
    <property type="match status" value="1"/>
</dbReference>
<organism evidence="7 8">
    <name type="scientific">Clostridium beijerinckii</name>
    <name type="common">Clostridium MP</name>
    <dbReference type="NCBI Taxonomy" id="1520"/>
    <lineage>
        <taxon>Bacteria</taxon>
        <taxon>Bacillati</taxon>
        <taxon>Bacillota</taxon>
        <taxon>Clostridia</taxon>
        <taxon>Eubacteriales</taxon>
        <taxon>Clostridiaceae</taxon>
        <taxon>Clostridium</taxon>
    </lineage>
</organism>
<dbReference type="AlphaFoldDB" id="A0AB74VAR2"/>
<keyword evidence="8" id="KW-1185">Reference proteome</keyword>
<evidence type="ECO:0000259" key="6">
    <source>
        <dbReference type="Pfam" id="PF08281"/>
    </source>
</evidence>
<dbReference type="InterPro" id="IPR036388">
    <property type="entry name" value="WH-like_DNA-bd_sf"/>
</dbReference>
<dbReference type="InterPro" id="IPR013249">
    <property type="entry name" value="RNA_pol_sigma70_r4_t2"/>
</dbReference>
<name>A0AB74VAR2_CLOBE</name>
<gene>
    <name evidence="7" type="ORF">KEC93_16145</name>
</gene>
<dbReference type="Pfam" id="PF04542">
    <property type="entry name" value="Sigma70_r2"/>
    <property type="match status" value="1"/>
</dbReference>
<dbReference type="GO" id="GO:0006352">
    <property type="term" value="P:DNA-templated transcription initiation"/>
    <property type="evidence" value="ECO:0007669"/>
    <property type="project" value="InterPro"/>
</dbReference>
<dbReference type="SUPFAM" id="SSF88659">
    <property type="entry name" value="Sigma3 and sigma4 domains of RNA polymerase sigma factors"/>
    <property type="match status" value="1"/>
</dbReference>
<dbReference type="Proteomes" id="UP000679373">
    <property type="component" value="Chromosome"/>
</dbReference>
<reference evidence="7" key="1">
    <citation type="submission" date="2021-04" db="EMBL/GenBank/DDBJ databases">
        <title>Complete genome sequence of the type strain Clostridium beijerinckii NRRL B-598.</title>
        <authorList>
            <person name="Sedlar K."/>
            <person name="Branska B."/>
            <person name="Bezdicek M."/>
            <person name="Nykrynova M."/>
            <person name="Lengerova M."/>
            <person name="Skutkova H."/>
            <person name="Patakova P."/>
        </authorList>
    </citation>
    <scope>NUCLEOTIDE SEQUENCE</scope>
    <source>
        <strain evidence="7">DSM 791</strain>
    </source>
</reference>
<dbReference type="GO" id="GO:0003677">
    <property type="term" value="F:DNA binding"/>
    <property type="evidence" value="ECO:0007669"/>
    <property type="project" value="InterPro"/>
</dbReference>
<keyword evidence="2" id="KW-0805">Transcription regulation</keyword>
<keyword evidence="4" id="KW-0804">Transcription</keyword>
<comment type="similarity">
    <text evidence="1">Belongs to the sigma-70 factor family. ECF subfamily.</text>
</comment>
<proteinExistence type="inferred from homology"/>
<evidence type="ECO:0000256" key="3">
    <source>
        <dbReference type="ARBA" id="ARBA00023082"/>
    </source>
</evidence>
<dbReference type="EMBL" id="CP073653">
    <property type="protein sequence ID" value="QUN33495.1"/>
    <property type="molecule type" value="Genomic_DNA"/>
</dbReference>
<dbReference type="InterPro" id="IPR039425">
    <property type="entry name" value="RNA_pol_sigma-70-like"/>
</dbReference>
<evidence type="ECO:0000313" key="8">
    <source>
        <dbReference type="Proteomes" id="UP000679373"/>
    </source>
</evidence>
<dbReference type="GeneID" id="66346086"/>
<dbReference type="PANTHER" id="PTHR43133:SF60">
    <property type="entry name" value="RNA POLYMERASE SIGMA FACTOR SIGV"/>
    <property type="match status" value="1"/>
</dbReference>
<evidence type="ECO:0000313" key="7">
    <source>
        <dbReference type="EMBL" id="QUN33495.1"/>
    </source>
</evidence>
<feature type="domain" description="RNA polymerase sigma factor 70 region 4 type 2" evidence="6">
    <location>
        <begin position="127"/>
        <end position="178"/>
    </location>
</feature>
<protein>
    <submittedName>
        <fullName evidence="7">Sigma-70 family RNA polymerase sigma factor</fullName>
    </submittedName>
</protein>
<evidence type="ECO:0000256" key="4">
    <source>
        <dbReference type="ARBA" id="ARBA00023163"/>
    </source>
</evidence>
<dbReference type="InterPro" id="IPR014284">
    <property type="entry name" value="RNA_pol_sigma-70_dom"/>
</dbReference>
<sequence>MNNNELAHYAEKLREGDISAFEIIYNETNKQVYNLLYSYTKNEHTSFDLMQETYLTVNSKIGTIKDPYAIKSWINRIAINKANRYFEKNKKEILLSEEGKDLFETQFEEDEEFLPQEILDSKEKQKIIKDIIDNLPIEQKTAVYLYYFDELSLSEVAEDMECSEGTVKSRLNYARKKIKAEVDTWEKKGTKLYGTGVPVLLLLLQNQLGIEQISLDKANILLKDIVNGISGSSVIGTVHQISNASLSSKISGTAKVTKKVFGIKSAIAGVSATVAIAGVIYANTKPEPIDKREHFYITYSELKMEDGVSSVDILDGDIAIANNLPDYSCVEIIRTDYDETEGEDIKANVGNRQEDIKITDVNGKQGNIKLEKMDECLSIHTESKEGDKFIASKVFTDGTIAKVSGYDENIVGIINEPDKKQIEINPLKEGNTTVEIIDNSGLKGELNLEITTIGNNGKLYVHRRIKKCK</sequence>
<dbReference type="CDD" id="cd06171">
    <property type="entry name" value="Sigma70_r4"/>
    <property type="match status" value="1"/>
</dbReference>
<dbReference type="InterPro" id="IPR007627">
    <property type="entry name" value="RNA_pol_sigma70_r2"/>
</dbReference>
<dbReference type="RefSeq" id="WP_077868485.1">
    <property type="nucleotide sequence ID" value="NZ_BKAK01000036.1"/>
</dbReference>
<dbReference type="Gene3D" id="1.10.1740.10">
    <property type="match status" value="1"/>
</dbReference>
<feature type="domain" description="RNA polymerase sigma-70 region 2" evidence="5">
    <location>
        <begin position="25"/>
        <end position="91"/>
    </location>
</feature>
<dbReference type="InterPro" id="IPR013324">
    <property type="entry name" value="RNA_pol_sigma_r3/r4-like"/>
</dbReference>
<evidence type="ECO:0000256" key="2">
    <source>
        <dbReference type="ARBA" id="ARBA00023015"/>
    </source>
</evidence>
<evidence type="ECO:0000256" key="1">
    <source>
        <dbReference type="ARBA" id="ARBA00010641"/>
    </source>
</evidence>
<dbReference type="GO" id="GO:0016987">
    <property type="term" value="F:sigma factor activity"/>
    <property type="evidence" value="ECO:0007669"/>
    <property type="project" value="UniProtKB-KW"/>
</dbReference>
<keyword evidence="3" id="KW-0731">Sigma factor</keyword>